<sequence length="119" mass="13013">MLIQKTTGLIEISDDVISKMVGKITTATRGIASMSAGLAERIGKIWSGRSLQQGVTIHREDHHLEINVKIIVHYGSKVHEVCRELQHKVIEQVEHLTGLSIHAVNVTVEGIAPVPLPAQ</sequence>
<reference evidence="2" key="1">
    <citation type="submission" date="2024-05" db="EMBL/GenBank/DDBJ databases">
        <title>Draft genome assemblies of 36 bacteria isolated from hibernating arctic ground squirrels.</title>
        <authorList>
            <person name="McKee H."/>
            <person name="Mullen L."/>
            <person name="Drown D.M."/>
            <person name="Duddleston K.N."/>
        </authorList>
    </citation>
    <scope>NUCLEOTIDE SEQUENCE</scope>
    <source>
        <strain evidence="2">AN1007</strain>
    </source>
</reference>
<evidence type="ECO:0000256" key="1">
    <source>
        <dbReference type="ARBA" id="ARBA00005721"/>
    </source>
</evidence>
<dbReference type="PANTHER" id="PTHR34297">
    <property type="entry name" value="HYPOTHETICAL CYTOSOLIC PROTEIN-RELATED"/>
    <property type="match status" value="1"/>
</dbReference>
<dbReference type="RefSeq" id="WP_342555902.1">
    <property type="nucleotide sequence ID" value="NZ_CP159992.1"/>
</dbReference>
<dbReference type="Pfam" id="PF03780">
    <property type="entry name" value="Asp23"/>
    <property type="match status" value="1"/>
</dbReference>
<name>A0AAU8NJL3_9BACL</name>
<protein>
    <submittedName>
        <fullName evidence="2">Asp23/Gls24 family envelope stress response protein</fullName>
    </submittedName>
</protein>
<organism evidence="2">
    <name type="scientific">Paenibacillus sp. AN1007</name>
    <dbReference type="NCBI Taxonomy" id="3151385"/>
    <lineage>
        <taxon>Bacteria</taxon>
        <taxon>Bacillati</taxon>
        <taxon>Bacillota</taxon>
        <taxon>Bacilli</taxon>
        <taxon>Bacillales</taxon>
        <taxon>Paenibacillaceae</taxon>
        <taxon>Paenibacillus</taxon>
    </lineage>
</organism>
<evidence type="ECO:0000313" key="2">
    <source>
        <dbReference type="EMBL" id="XCP97492.1"/>
    </source>
</evidence>
<dbReference type="InterPro" id="IPR005531">
    <property type="entry name" value="Asp23"/>
</dbReference>
<dbReference type="EMBL" id="CP159992">
    <property type="protein sequence ID" value="XCP97492.1"/>
    <property type="molecule type" value="Genomic_DNA"/>
</dbReference>
<proteinExistence type="inferred from homology"/>
<accession>A0AAU8NJL3</accession>
<gene>
    <name evidence="2" type="ORF">ABXS70_12675</name>
</gene>
<dbReference type="AlphaFoldDB" id="A0AAU8NJL3"/>
<comment type="similarity">
    <text evidence="1">Belongs to the asp23 family.</text>
</comment>